<dbReference type="EC" id="1.3.1.98" evidence="17"/>
<dbReference type="UniPathway" id="UPA00219"/>
<accession>A0A7X6HAI6</accession>
<name>A0A7X6HAI6_9MICC</name>
<comment type="cofactor">
    <cofactor evidence="1 17">
        <name>FAD</name>
        <dbReference type="ChEBI" id="CHEBI:57692"/>
    </cofactor>
</comment>
<evidence type="ECO:0000256" key="17">
    <source>
        <dbReference type="HAMAP-Rule" id="MF_00037"/>
    </source>
</evidence>
<feature type="active site" evidence="17">
    <location>
        <position position="166"/>
    </location>
</feature>
<dbReference type="PANTHER" id="PTHR21071">
    <property type="entry name" value="UDP-N-ACETYLENOLPYRUVOYLGLUCOSAMINE REDUCTASE"/>
    <property type="match status" value="1"/>
</dbReference>
<dbReference type="InterPro" id="IPR016166">
    <property type="entry name" value="FAD-bd_PCMH"/>
</dbReference>
<dbReference type="Pfam" id="PF01565">
    <property type="entry name" value="FAD_binding_4"/>
    <property type="match status" value="1"/>
</dbReference>
<evidence type="ECO:0000313" key="20">
    <source>
        <dbReference type="Proteomes" id="UP000544090"/>
    </source>
</evidence>
<dbReference type="RefSeq" id="WP_168484855.1">
    <property type="nucleotide sequence ID" value="NZ_JAAZSQ010000002.1"/>
</dbReference>
<evidence type="ECO:0000256" key="9">
    <source>
        <dbReference type="ARBA" id="ARBA00022827"/>
    </source>
</evidence>
<dbReference type="EMBL" id="JAAZSQ010000002">
    <property type="protein sequence ID" value="NKX53516.1"/>
    <property type="molecule type" value="Genomic_DNA"/>
</dbReference>
<dbReference type="Gene3D" id="3.30.43.10">
    <property type="entry name" value="Uridine Diphospho-n-acetylenolpyruvylglucosamine Reductase, domain 2"/>
    <property type="match status" value="1"/>
</dbReference>
<comment type="caution">
    <text evidence="19">The sequence shown here is derived from an EMBL/GenBank/DDBJ whole genome shotgun (WGS) entry which is preliminary data.</text>
</comment>
<organism evidence="19 20">
    <name type="scientific">Arthrobacter mobilis</name>
    <dbReference type="NCBI Taxonomy" id="2724944"/>
    <lineage>
        <taxon>Bacteria</taxon>
        <taxon>Bacillati</taxon>
        <taxon>Actinomycetota</taxon>
        <taxon>Actinomycetes</taxon>
        <taxon>Micrococcales</taxon>
        <taxon>Micrococcaceae</taxon>
        <taxon>Arthrobacter</taxon>
    </lineage>
</organism>
<dbReference type="InterPro" id="IPR003170">
    <property type="entry name" value="MurB"/>
</dbReference>
<dbReference type="InterPro" id="IPR036635">
    <property type="entry name" value="MurB_C_sf"/>
</dbReference>
<dbReference type="Pfam" id="PF02873">
    <property type="entry name" value="MurB_C"/>
    <property type="match status" value="1"/>
</dbReference>
<keyword evidence="14 17" id="KW-0131">Cell cycle</keyword>
<sequence>MTAASLAPLTTVGVGGPARRCLEATSEAGIIDAVRAADEAGEQLLIIGGGSNLVISDEGWPGTVLRLASTGYSIEHSADDGGSGTVLLRAEAGQPWDELVELSVRHGWSGLEALSGIPGLTGATPVQNVGAYGADVSHTIVSVRTWDRHEGTVKTFGNADLGFGYRDSVLKRSTVNGSPRYVVLSVQFRLERDRLSAPVRYAELARSLGVEAGQRAGAADVRREVLRLRASKGMVLDAADRDTFSTGSFFTNPIVDPAKADALPADAPRWPAGAQVKLSAAWLIDRAGFGKGFGLAGTANGAVDGFAVAGGRASLSTKHTLAITNRGNAAAADILAIARTVRDGVEAAFGIRLHPEPLLIGCAL</sequence>
<comment type="similarity">
    <text evidence="5 17">Belongs to the MurB family.</text>
</comment>
<comment type="pathway">
    <text evidence="4 17">Cell wall biogenesis; peptidoglycan biosynthesis.</text>
</comment>
<dbReference type="InterPro" id="IPR036318">
    <property type="entry name" value="FAD-bd_PCMH-like_sf"/>
</dbReference>
<dbReference type="GO" id="GO:0008360">
    <property type="term" value="P:regulation of cell shape"/>
    <property type="evidence" value="ECO:0007669"/>
    <property type="project" value="UniProtKB-KW"/>
</dbReference>
<dbReference type="Gene3D" id="3.90.78.10">
    <property type="entry name" value="UDP-N-acetylenolpyruvoylglucosamine reductase, C-terminal domain"/>
    <property type="match status" value="1"/>
</dbReference>
<dbReference type="Proteomes" id="UP000544090">
    <property type="component" value="Unassembled WGS sequence"/>
</dbReference>
<keyword evidence="12 17" id="KW-0573">Peptidoglycan synthesis</keyword>
<evidence type="ECO:0000256" key="3">
    <source>
        <dbReference type="ARBA" id="ARBA00004496"/>
    </source>
</evidence>
<evidence type="ECO:0000256" key="14">
    <source>
        <dbReference type="ARBA" id="ARBA00023306"/>
    </source>
</evidence>
<comment type="subcellular location">
    <subcellularLocation>
        <location evidence="3 17">Cytoplasm</location>
    </subcellularLocation>
</comment>
<evidence type="ECO:0000256" key="15">
    <source>
        <dbReference type="ARBA" id="ARBA00023316"/>
    </source>
</evidence>
<keyword evidence="15 17" id="KW-0961">Cell wall biogenesis/degradation</keyword>
<evidence type="ECO:0000256" key="12">
    <source>
        <dbReference type="ARBA" id="ARBA00022984"/>
    </source>
</evidence>
<evidence type="ECO:0000256" key="13">
    <source>
        <dbReference type="ARBA" id="ARBA00023002"/>
    </source>
</evidence>
<keyword evidence="13 17" id="KW-0560">Oxidoreductase</keyword>
<keyword evidence="11 17" id="KW-0133">Cell shape</keyword>
<evidence type="ECO:0000256" key="4">
    <source>
        <dbReference type="ARBA" id="ARBA00004752"/>
    </source>
</evidence>
<evidence type="ECO:0000259" key="18">
    <source>
        <dbReference type="PROSITE" id="PS51387"/>
    </source>
</evidence>
<dbReference type="GO" id="GO:0009252">
    <property type="term" value="P:peptidoglycan biosynthetic process"/>
    <property type="evidence" value="ECO:0007669"/>
    <property type="project" value="UniProtKB-UniRule"/>
</dbReference>
<dbReference type="GO" id="GO:0005829">
    <property type="term" value="C:cytosol"/>
    <property type="evidence" value="ECO:0007669"/>
    <property type="project" value="TreeGrafter"/>
</dbReference>
<dbReference type="GO" id="GO:0051301">
    <property type="term" value="P:cell division"/>
    <property type="evidence" value="ECO:0007669"/>
    <property type="project" value="UniProtKB-KW"/>
</dbReference>
<reference evidence="19 20" key="1">
    <citation type="submission" date="2020-04" db="EMBL/GenBank/DDBJ databases">
        <title>Arthrobacter sp. nov.</title>
        <authorList>
            <person name="Liu S."/>
        </authorList>
    </citation>
    <scope>NUCLEOTIDE SEQUENCE [LARGE SCALE GENOMIC DNA]</scope>
    <source>
        <strain evidence="19 20">E918</strain>
    </source>
</reference>
<dbReference type="GO" id="GO:0071949">
    <property type="term" value="F:FAD binding"/>
    <property type="evidence" value="ECO:0007669"/>
    <property type="project" value="InterPro"/>
</dbReference>
<dbReference type="PROSITE" id="PS51387">
    <property type="entry name" value="FAD_PCMH"/>
    <property type="match status" value="1"/>
</dbReference>
<dbReference type="AlphaFoldDB" id="A0A7X6HAI6"/>
<keyword evidence="10 17" id="KW-0521">NADP</keyword>
<feature type="active site" description="Proton donor" evidence="17">
    <location>
        <position position="248"/>
    </location>
</feature>
<dbReference type="HAMAP" id="MF_00037">
    <property type="entry name" value="MurB"/>
    <property type="match status" value="1"/>
</dbReference>
<dbReference type="SUPFAM" id="SSF56194">
    <property type="entry name" value="Uridine diphospho-N-Acetylenolpyruvylglucosamine reductase, MurB, C-terminal domain"/>
    <property type="match status" value="1"/>
</dbReference>
<gene>
    <name evidence="17" type="primary">murB</name>
    <name evidence="19" type="ORF">HGG74_02965</name>
</gene>
<keyword evidence="7 17" id="KW-0132">Cell division</keyword>
<dbReference type="InterPro" id="IPR016169">
    <property type="entry name" value="FAD-bd_PCMH_sub2"/>
</dbReference>
<feature type="domain" description="FAD-binding PCMH-type" evidence="18">
    <location>
        <begin position="14"/>
        <end position="193"/>
    </location>
</feature>
<evidence type="ECO:0000256" key="5">
    <source>
        <dbReference type="ARBA" id="ARBA00010485"/>
    </source>
</evidence>
<keyword evidence="20" id="KW-1185">Reference proteome</keyword>
<evidence type="ECO:0000256" key="10">
    <source>
        <dbReference type="ARBA" id="ARBA00022857"/>
    </source>
</evidence>
<keyword evidence="8 17" id="KW-0285">Flavoprotein</keyword>
<dbReference type="Gene3D" id="3.30.465.10">
    <property type="match status" value="1"/>
</dbReference>
<evidence type="ECO:0000256" key="6">
    <source>
        <dbReference type="ARBA" id="ARBA00022490"/>
    </source>
</evidence>
<proteinExistence type="inferred from homology"/>
<comment type="function">
    <text evidence="2 17">Cell wall formation.</text>
</comment>
<dbReference type="InterPro" id="IPR006094">
    <property type="entry name" value="Oxid_FAD_bind_N"/>
</dbReference>
<dbReference type="GO" id="GO:0008762">
    <property type="term" value="F:UDP-N-acetylmuramate dehydrogenase activity"/>
    <property type="evidence" value="ECO:0007669"/>
    <property type="project" value="UniProtKB-UniRule"/>
</dbReference>
<evidence type="ECO:0000256" key="1">
    <source>
        <dbReference type="ARBA" id="ARBA00001974"/>
    </source>
</evidence>
<dbReference type="InterPro" id="IPR016167">
    <property type="entry name" value="FAD-bd_PCMH_sub1"/>
</dbReference>
<protein>
    <recommendedName>
        <fullName evidence="17">UDP-N-acetylenolpyruvoylglucosamine reductase</fullName>
        <ecNumber evidence="17">1.3.1.98</ecNumber>
    </recommendedName>
    <alternativeName>
        <fullName evidence="17">UDP-N-acetylmuramate dehydrogenase</fullName>
    </alternativeName>
</protein>
<feature type="active site" evidence="17">
    <location>
        <position position="356"/>
    </location>
</feature>
<evidence type="ECO:0000256" key="2">
    <source>
        <dbReference type="ARBA" id="ARBA00003921"/>
    </source>
</evidence>
<evidence type="ECO:0000256" key="11">
    <source>
        <dbReference type="ARBA" id="ARBA00022960"/>
    </source>
</evidence>
<dbReference type="NCBIfam" id="TIGR00179">
    <property type="entry name" value="murB"/>
    <property type="match status" value="1"/>
</dbReference>
<dbReference type="InterPro" id="IPR011601">
    <property type="entry name" value="MurB_C"/>
</dbReference>
<evidence type="ECO:0000256" key="8">
    <source>
        <dbReference type="ARBA" id="ARBA00022630"/>
    </source>
</evidence>
<keyword evidence="6 17" id="KW-0963">Cytoplasm</keyword>
<comment type="catalytic activity">
    <reaction evidence="16 17">
        <text>UDP-N-acetyl-alpha-D-muramate + NADP(+) = UDP-N-acetyl-3-O-(1-carboxyvinyl)-alpha-D-glucosamine + NADPH + H(+)</text>
        <dbReference type="Rhea" id="RHEA:12248"/>
        <dbReference type="ChEBI" id="CHEBI:15378"/>
        <dbReference type="ChEBI" id="CHEBI:57783"/>
        <dbReference type="ChEBI" id="CHEBI:58349"/>
        <dbReference type="ChEBI" id="CHEBI:68483"/>
        <dbReference type="ChEBI" id="CHEBI:70757"/>
        <dbReference type="EC" id="1.3.1.98"/>
    </reaction>
</comment>
<dbReference type="PANTHER" id="PTHR21071:SF4">
    <property type="entry name" value="UDP-N-ACETYLENOLPYRUVOYLGLUCOSAMINE REDUCTASE"/>
    <property type="match status" value="1"/>
</dbReference>
<evidence type="ECO:0000313" key="19">
    <source>
        <dbReference type="EMBL" id="NKX53516.1"/>
    </source>
</evidence>
<evidence type="ECO:0000256" key="16">
    <source>
        <dbReference type="ARBA" id="ARBA00048914"/>
    </source>
</evidence>
<dbReference type="NCBIfam" id="NF010478">
    <property type="entry name" value="PRK13903.1"/>
    <property type="match status" value="1"/>
</dbReference>
<dbReference type="SUPFAM" id="SSF56176">
    <property type="entry name" value="FAD-binding/transporter-associated domain-like"/>
    <property type="match status" value="1"/>
</dbReference>
<dbReference type="GO" id="GO:0071555">
    <property type="term" value="P:cell wall organization"/>
    <property type="evidence" value="ECO:0007669"/>
    <property type="project" value="UniProtKB-KW"/>
</dbReference>
<keyword evidence="9 17" id="KW-0274">FAD</keyword>
<evidence type="ECO:0000256" key="7">
    <source>
        <dbReference type="ARBA" id="ARBA00022618"/>
    </source>
</evidence>